<keyword evidence="9" id="KW-0062">Aspartic protease inhibitor</keyword>
<dbReference type="GO" id="GO:0045087">
    <property type="term" value="P:innate immune response"/>
    <property type="evidence" value="ECO:0007669"/>
    <property type="project" value="TreeGrafter"/>
</dbReference>
<dbReference type="SUPFAM" id="SSF57256">
    <property type="entry name" value="Elafin-like"/>
    <property type="match status" value="2"/>
</dbReference>
<dbReference type="FunFam" id="4.10.75.10:FF:000001">
    <property type="entry name" value="Anosmin 1"/>
    <property type="match status" value="1"/>
</dbReference>
<keyword evidence="4 10" id="KW-0732">Signal</keyword>
<proteinExistence type="predicted"/>
<dbReference type="GO" id="GO:0019828">
    <property type="term" value="F:aspartic-type endopeptidase inhibitor activity"/>
    <property type="evidence" value="ECO:0007669"/>
    <property type="project" value="UniProtKB-KW"/>
</dbReference>
<dbReference type="GO" id="GO:0004867">
    <property type="term" value="F:serine-type endopeptidase inhibitor activity"/>
    <property type="evidence" value="ECO:0007669"/>
    <property type="project" value="Ensembl"/>
</dbReference>
<dbReference type="SMART" id="SM00217">
    <property type="entry name" value="WAP"/>
    <property type="match status" value="2"/>
</dbReference>
<feature type="chain" id="PRO_5011740518" description="WAP four-disulfide core domain protein 2" evidence="10">
    <location>
        <begin position="26"/>
        <end position="124"/>
    </location>
</feature>
<dbReference type="GO" id="GO:0019731">
    <property type="term" value="P:antibacterial humoral response"/>
    <property type="evidence" value="ECO:0007669"/>
    <property type="project" value="TreeGrafter"/>
</dbReference>
<dbReference type="CDD" id="cd00199">
    <property type="entry name" value="WAP"/>
    <property type="match status" value="1"/>
</dbReference>
<dbReference type="Pfam" id="PF00095">
    <property type="entry name" value="WAP"/>
    <property type="match status" value="2"/>
</dbReference>
<sequence>MPVRRLCSLSVALLFGLLLPSLLQAADAGAEKPGLCPRPQADLNCTHNNECQSDGDCERNLKCCQSGCGSVCAVPNEKPGTCPSVDLPQLGICEDQCQEDSQCSGVMKCCRNGCGKVSCVTPNF</sequence>
<dbReference type="PRINTS" id="PR00003">
    <property type="entry name" value="4DISULPHCORE"/>
</dbReference>
<dbReference type="PANTHER" id="PTHR19441:SF34">
    <property type="entry name" value="WAP FOUR-DISULFIDE CORE DOMAIN PROTEIN 2"/>
    <property type="match status" value="1"/>
</dbReference>
<dbReference type="GeneTree" id="ENSGT00730000111410"/>
<dbReference type="eggNOG" id="ENOG502SA8J">
    <property type="taxonomic scope" value="Eukaryota"/>
</dbReference>
<dbReference type="AlphaFoldDB" id="A0A286XA54"/>
<comment type="subunit">
    <text evidence="7">Homotrimer; disulfide-linked.</text>
</comment>
<feature type="domain" description="WAP" evidence="11">
    <location>
        <begin position="29"/>
        <end position="72"/>
    </location>
</feature>
<evidence type="ECO:0000256" key="3">
    <source>
        <dbReference type="ARBA" id="ARBA00022690"/>
    </source>
</evidence>
<evidence type="ECO:0000256" key="10">
    <source>
        <dbReference type="SAM" id="SignalP"/>
    </source>
</evidence>
<dbReference type="PANTHER" id="PTHR19441">
    <property type="entry name" value="WHEY ACDIC PROTEIN WAP"/>
    <property type="match status" value="1"/>
</dbReference>
<dbReference type="EMBL" id="AAKN02039542">
    <property type="status" value="NOT_ANNOTATED_CDS"/>
    <property type="molecule type" value="Genomic_DNA"/>
</dbReference>
<keyword evidence="3" id="KW-0646">Protease inhibitor</keyword>
<dbReference type="InterPro" id="IPR036645">
    <property type="entry name" value="Elafin-like_sf"/>
</dbReference>
<dbReference type="InterPro" id="IPR050514">
    <property type="entry name" value="WAP_four-disulfide_core"/>
</dbReference>
<comment type="subcellular location">
    <subcellularLocation>
        <location evidence="1">Secreted</location>
    </subcellularLocation>
</comment>
<evidence type="ECO:0000256" key="9">
    <source>
        <dbReference type="ARBA" id="ARBA00043261"/>
    </source>
</evidence>
<keyword evidence="5" id="KW-0677">Repeat</keyword>
<keyword evidence="2" id="KW-0964">Secreted</keyword>
<dbReference type="VEuPathDB" id="HostDB:ENSCPOG00000031016"/>
<evidence type="ECO:0000256" key="7">
    <source>
        <dbReference type="ARBA" id="ARBA00038536"/>
    </source>
</evidence>
<dbReference type="Gene3D" id="4.10.75.10">
    <property type="entry name" value="Elafin-like"/>
    <property type="match status" value="2"/>
</dbReference>
<name>A0A286XA54_CAVPO</name>
<dbReference type="Bgee" id="ENSCPOG00000031016">
    <property type="expression patterns" value="Expressed in uterine cervix and 10 other cell types or tissues"/>
</dbReference>
<dbReference type="InterPro" id="IPR008197">
    <property type="entry name" value="WAP_dom"/>
</dbReference>
<accession>A0A286XA54</accession>
<feature type="signal peptide" evidence="10">
    <location>
        <begin position="1"/>
        <end position="25"/>
    </location>
</feature>
<gene>
    <name evidence="12" type="primary">WFDC2</name>
</gene>
<dbReference type="EMBL" id="AAKN02039541">
    <property type="status" value="NOT_ANNOTATED_CDS"/>
    <property type="molecule type" value="Genomic_DNA"/>
</dbReference>
<evidence type="ECO:0000313" key="12">
    <source>
        <dbReference type="Ensembl" id="ENSCPOP00000022313.1"/>
    </source>
</evidence>
<evidence type="ECO:0000313" key="13">
    <source>
        <dbReference type="Proteomes" id="UP000005447"/>
    </source>
</evidence>
<dbReference type="GO" id="GO:0005615">
    <property type="term" value="C:extracellular space"/>
    <property type="evidence" value="ECO:0007669"/>
    <property type="project" value="TreeGrafter"/>
</dbReference>
<evidence type="ECO:0000256" key="8">
    <source>
        <dbReference type="ARBA" id="ARBA00040032"/>
    </source>
</evidence>
<reference evidence="12" key="3">
    <citation type="submission" date="2025-09" db="UniProtKB">
        <authorList>
            <consortium name="Ensembl"/>
        </authorList>
    </citation>
    <scope>IDENTIFICATION</scope>
    <source>
        <strain evidence="12">2N</strain>
    </source>
</reference>
<evidence type="ECO:0000256" key="6">
    <source>
        <dbReference type="ARBA" id="ARBA00023157"/>
    </source>
</evidence>
<dbReference type="Proteomes" id="UP000005447">
    <property type="component" value="Unassembled WGS sequence"/>
</dbReference>
<evidence type="ECO:0000256" key="1">
    <source>
        <dbReference type="ARBA" id="ARBA00004613"/>
    </source>
</evidence>
<dbReference type="OMA" id="FCGRSCY"/>
<keyword evidence="6" id="KW-1015">Disulfide bond</keyword>
<dbReference type="Ensembl" id="ENSCPOT00000041113.1">
    <property type="protein sequence ID" value="ENSCPOP00000022313.1"/>
    <property type="gene ID" value="ENSCPOG00000031016.1"/>
</dbReference>
<reference evidence="12" key="2">
    <citation type="submission" date="2025-08" db="UniProtKB">
        <authorList>
            <consortium name="Ensembl"/>
        </authorList>
    </citation>
    <scope>IDENTIFICATION</scope>
    <source>
        <strain evidence="12">2N</strain>
    </source>
</reference>
<organism evidence="12 13">
    <name type="scientific">Cavia porcellus</name>
    <name type="common">Guinea pig</name>
    <dbReference type="NCBI Taxonomy" id="10141"/>
    <lineage>
        <taxon>Eukaryota</taxon>
        <taxon>Metazoa</taxon>
        <taxon>Chordata</taxon>
        <taxon>Craniata</taxon>
        <taxon>Vertebrata</taxon>
        <taxon>Euteleostomi</taxon>
        <taxon>Mammalia</taxon>
        <taxon>Eutheria</taxon>
        <taxon>Euarchontoglires</taxon>
        <taxon>Glires</taxon>
        <taxon>Rodentia</taxon>
        <taxon>Hystricomorpha</taxon>
        <taxon>Caviidae</taxon>
        <taxon>Cavia</taxon>
    </lineage>
</organism>
<evidence type="ECO:0000256" key="2">
    <source>
        <dbReference type="ARBA" id="ARBA00022525"/>
    </source>
</evidence>
<protein>
    <recommendedName>
        <fullName evidence="8">WAP four-disulfide core domain protein 2</fullName>
    </recommendedName>
</protein>
<dbReference type="STRING" id="10141.ENSCPOP00000022313"/>
<keyword evidence="13" id="KW-1185">Reference proteome</keyword>
<reference evidence="13" key="1">
    <citation type="journal article" date="2011" name="Nature">
        <title>A high-resolution map of human evolutionary constraint using 29 mammals.</title>
        <authorList>
            <person name="Lindblad-Toh K."/>
            <person name="Garber M."/>
            <person name="Zuk O."/>
            <person name="Lin M.F."/>
            <person name="Parker B.J."/>
            <person name="Washietl S."/>
            <person name="Kheradpour P."/>
            <person name="Ernst J."/>
            <person name="Jordan G."/>
            <person name="Mauceli E."/>
            <person name="Ward L.D."/>
            <person name="Lowe C.B."/>
            <person name="Holloway A.K."/>
            <person name="Clamp M."/>
            <person name="Gnerre S."/>
            <person name="Alfoldi J."/>
            <person name="Beal K."/>
            <person name="Chang J."/>
            <person name="Clawson H."/>
            <person name="Cuff J."/>
            <person name="Di Palma F."/>
            <person name="Fitzgerald S."/>
            <person name="Flicek P."/>
            <person name="Guttman M."/>
            <person name="Hubisz M.J."/>
            <person name="Jaffe D.B."/>
            <person name="Jungreis I."/>
            <person name="Kent W.J."/>
            <person name="Kostka D."/>
            <person name="Lara M."/>
            <person name="Martins A.L."/>
            <person name="Massingham T."/>
            <person name="Moltke I."/>
            <person name="Raney B.J."/>
            <person name="Rasmussen M.D."/>
            <person name="Robinson J."/>
            <person name="Stark A."/>
            <person name="Vilella A.J."/>
            <person name="Wen J."/>
            <person name="Xie X."/>
            <person name="Zody M.C."/>
            <person name="Baldwin J."/>
            <person name="Bloom T."/>
            <person name="Chin C.W."/>
            <person name="Heiman D."/>
            <person name="Nicol R."/>
            <person name="Nusbaum C."/>
            <person name="Young S."/>
            <person name="Wilkinson J."/>
            <person name="Worley K.C."/>
            <person name="Kovar C.L."/>
            <person name="Muzny D.M."/>
            <person name="Gibbs R.A."/>
            <person name="Cree A."/>
            <person name="Dihn H.H."/>
            <person name="Fowler G."/>
            <person name="Jhangiani S."/>
            <person name="Joshi V."/>
            <person name="Lee S."/>
            <person name="Lewis L.R."/>
            <person name="Nazareth L.V."/>
            <person name="Okwuonu G."/>
            <person name="Santibanez J."/>
            <person name="Warren W.C."/>
            <person name="Mardis E.R."/>
            <person name="Weinstock G.M."/>
            <person name="Wilson R.K."/>
            <person name="Delehaunty K."/>
            <person name="Dooling D."/>
            <person name="Fronik C."/>
            <person name="Fulton L."/>
            <person name="Fulton B."/>
            <person name="Graves T."/>
            <person name="Minx P."/>
            <person name="Sodergren E."/>
            <person name="Birney E."/>
            <person name="Margulies E.H."/>
            <person name="Herrero J."/>
            <person name="Green E.D."/>
            <person name="Haussler D."/>
            <person name="Siepel A."/>
            <person name="Goldman N."/>
            <person name="Pollard K.S."/>
            <person name="Pedersen J.S."/>
            <person name="Lander E.S."/>
            <person name="Kellis M."/>
        </authorList>
    </citation>
    <scope>NUCLEOTIDE SEQUENCE [LARGE SCALE GENOMIC DNA]</scope>
    <source>
        <strain evidence="13">2N</strain>
    </source>
</reference>
<evidence type="ECO:0000256" key="5">
    <source>
        <dbReference type="ARBA" id="ARBA00022737"/>
    </source>
</evidence>
<dbReference type="InParanoid" id="A0A286XA54"/>
<dbReference type="PROSITE" id="PS51390">
    <property type="entry name" value="WAP"/>
    <property type="match status" value="2"/>
</dbReference>
<evidence type="ECO:0000259" key="11">
    <source>
        <dbReference type="PROSITE" id="PS51390"/>
    </source>
</evidence>
<evidence type="ECO:0000256" key="4">
    <source>
        <dbReference type="ARBA" id="ARBA00022729"/>
    </source>
</evidence>
<feature type="domain" description="WAP" evidence="11">
    <location>
        <begin position="75"/>
        <end position="123"/>
    </location>
</feature>